<sequence>MPGGYITYLVWDKVPGQSLSRELFWSFNKPKRDLIRRKFRATHEALTSFGYLSIIKTPAKLIWDQGSSQLHISGFSTAIKVDPTKEWNDAVFAMYQLVKRPKIGWEDIARWER</sequence>
<reference evidence="1" key="1">
    <citation type="submission" date="2020-02" db="EMBL/GenBank/DDBJ databases">
        <authorList>
            <person name="Lichtner F.J."/>
        </authorList>
    </citation>
    <scope>NUCLEOTIDE SEQUENCE</scope>
    <source>
        <strain evidence="1">G10</strain>
    </source>
</reference>
<dbReference type="AlphaFoldDB" id="A0A9P5GEM7"/>
<protein>
    <submittedName>
        <fullName evidence="1">Uncharacterized protein</fullName>
    </submittedName>
</protein>
<organism evidence="1 2">
    <name type="scientific">Penicillium crustosum</name>
    <name type="common">Blue mold fungus</name>
    <dbReference type="NCBI Taxonomy" id="36656"/>
    <lineage>
        <taxon>Eukaryota</taxon>
        <taxon>Fungi</taxon>
        <taxon>Dikarya</taxon>
        <taxon>Ascomycota</taxon>
        <taxon>Pezizomycotina</taxon>
        <taxon>Eurotiomycetes</taxon>
        <taxon>Eurotiomycetidae</taxon>
        <taxon>Eurotiales</taxon>
        <taxon>Aspergillaceae</taxon>
        <taxon>Penicillium</taxon>
    </lineage>
</organism>
<evidence type="ECO:0000313" key="1">
    <source>
        <dbReference type="EMBL" id="KAF7518879.1"/>
    </source>
</evidence>
<keyword evidence="2" id="KW-1185">Reference proteome</keyword>
<dbReference type="EMBL" id="JAAOZQ010000094">
    <property type="protein sequence ID" value="KAF7518879.1"/>
    <property type="molecule type" value="Genomic_DNA"/>
</dbReference>
<gene>
    <name evidence="1" type="ORF">PCG10_010522</name>
</gene>
<proteinExistence type="predicted"/>
<accession>A0A9P5GEM7</accession>
<name>A0A9P5GEM7_PENCR</name>
<dbReference type="Proteomes" id="UP000701341">
    <property type="component" value="Unassembled WGS sequence"/>
</dbReference>
<comment type="caution">
    <text evidence="1">The sequence shown here is derived from an EMBL/GenBank/DDBJ whole genome shotgun (WGS) entry which is preliminary data.</text>
</comment>
<evidence type="ECO:0000313" key="2">
    <source>
        <dbReference type="Proteomes" id="UP000701341"/>
    </source>
</evidence>